<dbReference type="Gene3D" id="3.40.1130.10">
    <property type="entry name" value="Glycerol-3-phosphate (1)-acyltransferase"/>
    <property type="match status" value="1"/>
</dbReference>
<name>A0A438GC40_VITVI</name>
<dbReference type="PANTHER" id="PTHR33116:SF78">
    <property type="entry name" value="OS12G0587133 PROTEIN"/>
    <property type="match status" value="1"/>
</dbReference>
<gene>
    <name evidence="1" type="primary">VvCHDp000001_142</name>
    <name evidence="1" type="ORF">CK203_061853</name>
</gene>
<protein>
    <submittedName>
        <fullName evidence="1">Putative ribonuclease H protein</fullName>
    </submittedName>
</protein>
<sequence length="507" mass="57093">MALRGRRWRLEKVWGVSLRSCYRIWKGKVVDGTTTAWRGLARFWVFLRKALKETKIQDISQKVVHKSWCGKILRLGSSECKGGSWWGGSFLDNRVLEFPSKRSRVGRLSGSMRRCSEVIDELALRICLFGGGSLCGWRAEWSIQYEHLEFDRIGVEEVARLEEMFSGRGVFGPFRAKWGQGTWSGRVSLCLLKPEHHILVLVPKKARLMIYAILTHQFGGRSVQAVCKGLANRLKKVVAKVKLFLPLIWGSFGCSAQVGGGVGWRGREDAEDTCLVKRQFISKEGRITLIRSTLVSMPTYLMSLMRMPRIVKMRLEKVQRDFLWGEGALEKRPHLVKWVVVCSHKKKGGSLGKKVEGGTPVRVTFWKDFGAGIIPFVRLFHLVCLSDLLMIGGGGGGEASFDPSRKEASYCPVSVEHHLEPLCSYKCGFFFLLGKLLGEGSNPRSAQEEGLDFSNRCFLCCAEEETINDILSRAGSQIIWIAPSGGRDRPDPLTKEWHPVSFCTLIY</sequence>
<dbReference type="SUPFAM" id="SSF69593">
    <property type="entry name" value="Glycerol-3-phosphate (1)-acyltransferase"/>
    <property type="match status" value="1"/>
</dbReference>
<reference evidence="1 2" key="1">
    <citation type="journal article" date="2018" name="PLoS Genet.">
        <title>Population sequencing reveals clonal diversity and ancestral inbreeding in the grapevine cultivar Chardonnay.</title>
        <authorList>
            <person name="Roach M.J."/>
            <person name="Johnson D.L."/>
            <person name="Bohlmann J."/>
            <person name="van Vuuren H.J."/>
            <person name="Jones S.J."/>
            <person name="Pretorius I.S."/>
            <person name="Schmidt S.A."/>
            <person name="Borneman A.R."/>
        </authorList>
    </citation>
    <scope>NUCLEOTIDE SEQUENCE [LARGE SCALE GENOMIC DNA]</scope>
    <source>
        <strain evidence="2">cv. Chardonnay</strain>
        <tissue evidence="1">Leaf</tissue>
    </source>
</reference>
<comment type="caution">
    <text evidence="1">The sequence shown here is derived from an EMBL/GenBank/DDBJ whole genome shotgun (WGS) entry which is preliminary data.</text>
</comment>
<evidence type="ECO:0000313" key="2">
    <source>
        <dbReference type="Proteomes" id="UP000288805"/>
    </source>
</evidence>
<accession>A0A438GC40</accession>
<dbReference type="PANTHER" id="PTHR33116">
    <property type="entry name" value="REVERSE TRANSCRIPTASE ZINC-BINDING DOMAIN-CONTAINING PROTEIN-RELATED-RELATED"/>
    <property type="match status" value="1"/>
</dbReference>
<dbReference type="Proteomes" id="UP000288805">
    <property type="component" value="Unassembled WGS sequence"/>
</dbReference>
<proteinExistence type="predicted"/>
<organism evidence="1 2">
    <name type="scientific">Vitis vinifera</name>
    <name type="common">Grape</name>
    <dbReference type="NCBI Taxonomy" id="29760"/>
    <lineage>
        <taxon>Eukaryota</taxon>
        <taxon>Viridiplantae</taxon>
        <taxon>Streptophyta</taxon>
        <taxon>Embryophyta</taxon>
        <taxon>Tracheophyta</taxon>
        <taxon>Spermatophyta</taxon>
        <taxon>Magnoliopsida</taxon>
        <taxon>eudicotyledons</taxon>
        <taxon>Gunneridae</taxon>
        <taxon>Pentapetalae</taxon>
        <taxon>rosids</taxon>
        <taxon>Vitales</taxon>
        <taxon>Vitaceae</taxon>
        <taxon>Viteae</taxon>
        <taxon>Vitis</taxon>
    </lineage>
</organism>
<evidence type="ECO:0000313" key="1">
    <source>
        <dbReference type="EMBL" id="RVW69751.1"/>
    </source>
</evidence>
<dbReference type="AlphaFoldDB" id="A0A438GC40"/>
<dbReference type="EMBL" id="QGNW01000484">
    <property type="protein sequence ID" value="RVW69751.1"/>
    <property type="molecule type" value="Genomic_DNA"/>
</dbReference>